<name>G8PBC3_PEDCP</name>
<feature type="binding site" evidence="3">
    <location>
        <position position="78"/>
    </location>
    <ligand>
        <name>substrate</name>
    </ligand>
</feature>
<gene>
    <name evidence="6" type="primary">pgmB</name>
    <name evidence="6" type="ordered locus">PECL_1695</name>
</gene>
<evidence type="ECO:0000256" key="1">
    <source>
        <dbReference type="ARBA" id="ARBA00006171"/>
    </source>
</evidence>
<dbReference type="AlphaFoldDB" id="G8PBC3"/>
<dbReference type="PANTHER" id="PTHR43481:SF4">
    <property type="entry name" value="GLYCEROL-1-PHOSPHATE PHOSPHOHYDROLASE 1-RELATED"/>
    <property type="match status" value="1"/>
</dbReference>
<feature type="binding site" evidence="4">
    <location>
        <position position="172"/>
    </location>
    <ligand>
        <name>Mg(2+)</name>
        <dbReference type="ChEBI" id="CHEBI:18420"/>
    </ligand>
</feature>
<dbReference type="PATRIC" id="fig|701521.8.peg.1596"/>
<dbReference type="NCBIfam" id="TIGR01990">
    <property type="entry name" value="bPGM"/>
    <property type="match status" value="1"/>
</dbReference>
<feature type="site" description="Important for catalytic activity and assists the phosphoryl transfer reaction to Asp8 by balancing charge and orienting the reacting groups" evidence="5">
    <location>
        <position position="147"/>
    </location>
</feature>
<evidence type="ECO:0000256" key="3">
    <source>
        <dbReference type="PIRSR" id="PIRSR610972-2"/>
    </source>
</evidence>
<dbReference type="GO" id="GO:0050308">
    <property type="term" value="F:sugar-phosphatase activity"/>
    <property type="evidence" value="ECO:0007669"/>
    <property type="project" value="TreeGrafter"/>
</dbReference>
<dbReference type="InterPro" id="IPR036412">
    <property type="entry name" value="HAD-like_sf"/>
</dbReference>
<feature type="binding site" evidence="3">
    <location>
        <position position="52"/>
    </location>
    <ligand>
        <name>substrate</name>
    </ligand>
</feature>
<dbReference type="PANTHER" id="PTHR43481">
    <property type="entry name" value="FRUCTOSE-1-PHOSPHATE PHOSPHATASE"/>
    <property type="match status" value="1"/>
</dbReference>
<feature type="binding site" evidence="4">
    <location>
        <position position="171"/>
    </location>
    <ligand>
        <name>Mg(2+)</name>
        <dbReference type="ChEBI" id="CHEBI:18420"/>
    </ligand>
</feature>
<organism evidence="6 7">
    <name type="scientific">Pediococcus claussenii (strain ATCC BAA-344 / DSM 14800 / JCM 18046 / KCTC 3811 / LMG 21948 / P06)</name>
    <dbReference type="NCBI Taxonomy" id="701521"/>
    <lineage>
        <taxon>Bacteria</taxon>
        <taxon>Bacillati</taxon>
        <taxon>Bacillota</taxon>
        <taxon>Bacilli</taxon>
        <taxon>Lactobacillales</taxon>
        <taxon>Lactobacillaceae</taxon>
        <taxon>Pediococcus</taxon>
    </lineage>
</organism>
<keyword evidence="4" id="KW-0479">Metal-binding</keyword>
<evidence type="ECO:0000313" key="6">
    <source>
        <dbReference type="EMBL" id="AEV95912.1"/>
    </source>
</evidence>
<dbReference type="InterPro" id="IPR051806">
    <property type="entry name" value="HAD-like_SPP"/>
</dbReference>
<dbReference type="STRING" id="701521.PECL_1695"/>
<dbReference type="SFLD" id="SFLDG01129">
    <property type="entry name" value="C1.5:_HAD__Beta-PGM__Phosphata"/>
    <property type="match status" value="1"/>
</dbReference>
<reference evidence="6 7" key="1">
    <citation type="journal article" date="2012" name="J. Bacteriol.">
        <title>Complete Genome Sequence of the Beer Spoilage Organism Pediococcus claussenii ATCC BAA-344T.</title>
        <authorList>
            <person name="Pittet V."/>
            <person name="Abegunde T."/>
            <person name="Marfleet T."/>
            <person name="Haakensen M."/>
            <person name="Morrow K."/>
            <person name="Jayaprakash T."/>
            <person name="Schroeder K."/>
            <person name="Trost B."/>
            <person name="Byrns S."/>
            <person name="Bergsveinson J."/>
            <person name="Kusalik A."/>
            <person name="Ziola B."/>
        </authorList>
    </citation>
    <scope>NUCLEOTIDE SEQUENCE [LARGE SCALE GENOMIC DNA]</scope>
    <source>
        <strain evidence="6 7">ATCC BAA-344</strain>
    </source>
</reference>
<dbReference type="CDD" id="cd02598">
    <property type="entry name" value="HAD_BPGM"/>
    <property type="match status" value="1"/>
</dbReference>
<feature type="binding site" evidence="3">
    <location>
        <begin position="116"/>
        <end position="120"/>
    </location>
    <ligand>
        <name>substrate</name>
    </ligand>
</feature>
<feature type="binding site" evidence="3">
    <location>
        <position position="24"/>
    </location>
    <ligand>
        <name>substrate</name>
    </ligand>
</feature>
<feature type="binding site" evidence="4">
    <location>
        <position position="8"/>
    </location>
    <ligand>
        <name>Mg(2+)</name>
        <dbReference type="ChEBI" id="CHEBI:18420"/>
    </ligand>
</feature>
<dbReference type="GO" id="GO:0008801">
    <property type="term" value="F:beta-phosphoglucomutase activity"/>
    <property type="evidence" value="ECO:0007669"/>
    <property type="project" value="InterPro"/>
</dbReference>
<feature type="active site" description="Nucleophile" evidence="2">
    <location>
        <position position="8"/>
    </location>
</feature>
<feature type="binding site" evidence="4">
    <location>
        <position position="10"/>
    </location>
    <ligand>
        <name>Mg(2+)</name>
        <dbReference type="ChEBI" id="CHEBI:18420"/>
    </ligand>
</feature>
<comment type="cofactor">
    <cofactor evidence="4">
        <name>Mg(2+)</name>
        <dbReference type="ChEBI" id="CHEBI:18420"/>
    </cofactor>
    <text evidence="4">Binds 2 magnesium ions per subunit.</text>
</comment>
<dbReference type="Pfam" id="PF00702">
    <property type="entry name" value="Hydrolase"/>
    <property type="match status" value="1"/>
</dbReference>
<dbReference type="HOGENOM" id="CLU_045011_13_3_9"/>
<sequence>MMKGVLFDLDGVITDTAKFHFAAWSRLAKEELDVELPSSFETELKGVSRIDSMNRILKFANKTNDFSDDEVGIMAAKKNGVYLKEIEKLTSKDILPGIENLLDSLAANNVLLSVASASKNAPFILKKLGLFDRFDAIANPENVSNGKPAPDIFIEAAKQINVDPRECVGLEDAVAGVEAINASGAVSIGIGDAQELHEADTVVPVTSDLSFMLLDQTFGEYYKR</sequence>
<dbReference type="eggNOG" id="COG0637">
    <property type="taxonomic scope" value="Bacteria"/>
</dbReference>
<dbReference type="GO" id="GO:0005975">
    <property type="term" value="P:carbohydrate metabolic process"/>
    <property type="evidence" value="ECO:0007669"/>
    <property type="project" value="InterPro"/>
</dbReference>
<feature type="binding site" evidence="3">
    <location>
        <begin position="44"/>
        <end position="49"/>
    </location>
    <ligand>
        <name>substrate</name>
    </ligand>
</feature>
<dbReference type="InterPro" id="IPR006439">
    <property type="entry name" value="HAD-SF_hydro_IA"/>
</dbReference>
<evidence type="ECO:0000256" key="5">
    <source>
        <dbReference type="PIRSR" id="PIRSR610972-4"/>
    </source>
</evidence>
<evidence type="ECO:0000313" key="7">
    <source>
        <dbReference type="Proteomes" id="UP000005444"/>
    </source>
</evidence>
<keyword evidence="7" id="KW-1185">Reference proteome</keyword>
<evidence type="ECO:0000256" key="4">
    <source>
        <dbReference type="PIRSR" id="PIRSR610972-3"/>
    </source>
</evidence>
<proteinExistence type="inferred from homology"/>
<dbReference type="NCBIfam" id="TIGR01509">
    <property type="entry name" value="HAD-SF-IA-v3"/>
    <property type="match status" value="1"/>
</dbReference>
<dbReference type="NCBIfam" id="TIGR02009">
    <property type="entry name" value="PGMB-YQAB-SF"/>
    <property type="match status" value="1"/>
</dbReference>
<feature type="site" description="Important for catalytic activity and assists the phosphoryl transfer reaction to Asp8 by balancing charge and orienting the reacting groups" evidence="5">
    <location>
        <position position="116"/>
    </location>
</feature>
<dbReference type="InterPro" id="IPR010976">
    <property type="entry name" value="B-phosphoglucomutase_hydrolase"/>
</dbReference>
<comment type="similarity">
    <text evidence="1">Belongs to the HAD-like hydrolase superfamily. CbbY/CbbZ/Gph/YieH family.</text>
</comment>
<accession>G8PBC3</accession>
<evidence type="ECO:0000256" key="2">
    <source>
        <dbReference type="PIRSR" id="PIRSR610972-1"/>
    </source>
</evidence>
<dbReference type="InterPro" id="IPR010972">
    <property type="entry name" value="Beta-PGM"/>
</dbReference>
<dbReference type="InterPro" id="IPR023214">
    <property type="entry name" value="HAD_sf"/>
</dbReference>
<dbReference type="GO" id="GO:0000287">
    <property type="term" value="F:magnesium ion binding"/>
    <property type="evidence" value="ECO:0007669"/>
    <property type="project" value="InterPro"/>
</dbReference>
<dbReference type="Gene3D" id="3.40.50.1000">
    <property type="entry name" value="HAD superfamily/HAD-like"/>
    <property type="match status" value="1"/>
</dbReference>
<protein>
    <submittedName>
        <fullName evidence="6">Beta-phosphoglucomutase</fullName>
    </submittedName>
</protein>
<keyword evidence="4" id="KW-0460">Magnesium</keyword>
<feature type="binding site" evidence="3">
    <location>
        <begin position="8"/>
        <end position="10"/>
    </location>
    <ligand>
        <name>substrate</name>
    </ligand>
</feature>
<dbReference type="SFLD" id="SFLDS00003">
    <property type="entry name" value="Haloacid_Dehalogenase"/>
    <property type="match status" value="1"/>
</dbReference>
<feature type="binding site" evidence="3">
    <location>
        <position position="147"/>
    </location>
    <ligand>
        <name>substrate</name>
    </ligand>
</feature>
<dbReference type="Proteomes" id="UP000005444">
    <property type="component" value="Chromosome"/>
</dbReference>
<dbReference type="EMBL" id="CP003137">
    <property type="protein sequence ID" value="AEV95912.1"/>
    <property type="molecule type" value="Genomic_DNA"/>
</dbReference>
<dbReference type="Gene3D" id="1.10.150.240">
    <property type="entry name" value="Putative phosphatase, domain 2"/>
    <property type="match status" value="1"/>
</dbReference>
<feature type="active site" description="Proton donor/acceptor" evidence="2">
    <location>
        <position position="10"/>
    </location>
</feature>
<dbReference type="SUPFAM" id="SSF56784">
    <property type="entry name" value="HAD-like"/>
    <property type="match status" value="1"/>
</dbReference>
<dbReference type="InterPro" id="IPR023198">
    <property type="entry name" value="PGP-like_dom2"/>
</dbReference>
<dbReference type="KEGG" id="pce:PECL_1695"/>